<evidence type="ECO:0000313" key="1">
    <source>
        <dbReference type="EMBL" id="KAK9535819.1"/>
    </source>
</evidence>
<organism evidence="1 2">
    <name type="scientific">Zoarces viviparus</name>
    <name type="common">Viviparous eelpout</name>
    <name type="synonym">Blennius viviparus</name>
    <dbReference type="NCBI Taxonomy" id="48416"/>
    <lineage>
        <taxon>Eukaryota</taxon>
        <taxon>Metazoa</taxon>
        <taxon>Chordata</taxon>
        <taxon>Craniata</taxon>
        <taxon>Vertebrata</taxon>
        <taxon>Euteleostomi</taxon>
        <taxon>Actinopterygii</taxon>
        <taxon>Neopterygii</taxon>
        <taxon>Teleostei</taxon>
        <taxon>Neoteleostei</taxon>
        <taxon>Acanthomorphata</taxon>
        <taxon>Eupercaria</taxon>
        <taxon>Perciformes</taxon>
        <taxon>Cottioidei</taxon>
        <taxon>Zoarcales</taxon>
        <taxon>Zoarcidae</taxon>
        <taxon>Zoarcinae</taxon>
        <taxon>Zoarces</taxon>
    </lineage>
</organism>
<dbReference type="AlphaFoldDB" id="A0AAW1FMA4"/>
<reference evidence="1 2" key="1">
    <citation type="journal article" date="2024" name="Genome Biol. Evol.">
        <title>Chromosome-level genome assembly of the viviparous eelpout Zoarces viviparus.</title>
        <authorList>
            <person name="Fuhrmann N."/>
            <person name="Brasseur M.V."/>
            <person name="Bakowski C.E."/>
            <person name="Podsiadlowski L."/>
            <person name="Prost S."/>
            <person name="Krehenwinkel H."/>
            <person name="Mayer C."/>
        </authorList>
    </citation>
    <scope>NUCLEOTIDE SEQUENCE [LARGE SCALE GENOMIC DNA]</scope>
    <source>
        <strain evidence="1">NO-MEL_2022_Ind0_liver</strain>
    </source>
</reference>
<dbReference type="PANTHER" id="PTHR33053">
    <property type="entry name" value="PROTEIN, PUTATIVE-RELATED"/>
    <property type="match status" value="1"/>
</dbReference>
<protein>
    <submittedName>
        <fullName evidence="1">Uncharacterized protein</fullName>
    </submittedName>
</protein>
<name>A0AAW1FMA4_ZOAVI</name>
<dbReference type="EMBL" id="JBCEZU010000056">
    <property type="protein sequence ID" value="KAK9535819.1"/>
    <property type="molecule type" value="Genomic_DNA"/>
</dbReference>
<proteinExistence type="predicted"/>
<gene>
    <name evidence="1" type="ORF">VZT92_008175</name>
</gene>
<accession>A0AAW1FMA4</accession>
<dbReference type="Proteomes" id="UP001488805">
    <property type="component" value="Unassembled WGS sequence"/>
</dbReference>
<keyword evidence="2" id="KW-1185">Reference proteome</keyword>
<sequence length="75" mass="8830">MMRLQGAMPTEFARQPHSLREVDRWKATEFRQFLLYTGSVVLRDILLDNFYEHFLSLTVVMSILLESDSQKRGIP</sequence>
<comment type="caution">
    <text evidence="1">The sequence shown here is derived from an EMBL/GenBank/DDBJ whole genome shotgun (WGS) entry which is preliminary data.</text>
</comment>
<evidence type="ECO:0000313" key="2">
    <source>
        <dbReference type="Proteomes" id="UP001488805"/>
    </source>
</evidence>